<evidence type="ECO:0000256" key="1">
    <source>
        <dbReference type="SAM" id="MobiDB-lite"/>
    </source>
</evidence>
<protein>
    <submittedName>
        <fullName evidence="2">Gas vesicle protein G</fullName>
    </submittedName>
</protein>
<feature type="region of interest" description="Disordered" evidence="1">
    <location>
        <begin position="206"/>
        <end position="244"/>
    </location>
</feature>
<dbReference type="EMBL" id="MAYW01000009">
    <property type="protein sequence ID" value="ODS34272.1"/>
    <property type="molecule type" value="Genomic_DNA"/>
</dbReference>
<dbReference type="AlphaFoldDB" id="A0A1E3XF61"/>
<evidence type="ECO:0000313" key="2">
    <source>
        <dbReference type="EMBL" id="ODS34272.1"/>
    </source>
</evidence>
<proteinExistence type="predicted"/>
<accession>A0A1E3XF61</accession>
<comment type="caution">
    <text evidence="2">The sequence shown here is derived from an EMBL/GenBank/DDBJ whole genome shotgun (WGS) entry which is preliminary data.</text>
</comment>
<gene>
    <name evidence="2" type="ORF">SCARUB_00531</name>
</gene>
<dbReference type="InterPro" id="IPR007804">
    <property type="entry name" value="GvpG"/>
</dbReference>
<dbReference type="Pfam" id="PF05120">
    <property type="entry name" value="GvpG"/>
    <property type="match status" value="1"/>
</dbReference>
<sequence length="244" mass="27749">MVGANSCWRQRLARRCVGSPSGDGSYRIKIKVAEGLFKKRLMMNKPPETTRKSGVYMAPRHSQDKKGIEGGWMPLVSGRPLKQTVATYPVSGFVSAIPNCTIPRWWGGLPSRKWGKTGIRTSRHIRALRPVEMGTFAFLTHLVSFWAQPVSGMAALADDFRERGAVESDPEVALNYDLLELKMRYELGEISEQDYKKEETKLKKRLEDIQKVKKGPIEEKPVKKKEKPKPEKKKKPKKKGKKKK</sequence>
<organism evidence="2 3">
    <name type="scientific">Candidatus Scalindua rubra</name>
    <dbReference type="NCBI Taxonomy" id="1872076"/>
    <lineage>
        <taxon>Bacteria</taxon>
        <taxon>Pseudomonadati</taxon>
        <taxon>Planctomycetota</taxon>
        <taxon>Candidatus Brocadiia</taxon>
        <taxon>Candidatus Brocadiales</taxon>
        <taxon>Candidatus Scalinduaceae</taxon>
        <taxon>Candidatus Scalindua</taxon>
    </lineage>
</organism>
<feature type="compositionally biased region" description="Basic residues" evidence="1">
    <location>
        <begin position="222"/>
        <end position="244"/>
    </location>
</feature>
<name>A0A1E3XF61_9BACT</name>
<reference evidence="2 3" key="1">
    <citation type="submission" date="2016-07" db="EMBL/GenBank/DDBJ databases">
        <title>Draft genome of Scalindua rubra, obtained from a brine-seawater interface in the Red Sea, sheds light on salt adaptation in anammox bacteria.</title>
        <authorList>
            <person name="Speth D.R."/>
            <person name="Lagkouvardos I."/>
            <person name="Wang Y."/>
            <person name="Qian P.-Y."/>
            <person name="Dutilh B.E."/>
            <person name="Jetten M.S."/>
        </authorList>
    </citation>
    <scope>NUCLEOTIDE SEQUENCE [LARGE SCALE GENOMIC DNA]</scope>
    <source>
        <strain evidence="2">BSI-1</strain>
    </source>
</reference>
<feature type="compositionally biased region" description="Basic and acidic residues" evidence="1">
    <location>
        <begin position="206"/>
        <end position="221"/>
    </location>
</feature>
<dbReference type="Proteomes" id="UP000094056">
    <property type="component" value="Unassembled WGS sequence"/>
</dbReference>
<evidence type="ECO:0000313" key="3">
    <source>
        <dbReference type="Proteomes" id="UP000094056"/>
    </source>
</evidence>